<dbReference type="EMBL" id="LT594324">
    <property type="protein sequence ID" value="SBT40753.1"/>
    <property type="molecule type" value="Genomic_DNA"/>
</dbReference>
<sequence length="139" mass="15759">MPNRRLSQNATTAAVRHPRGQAPLDGQRDIARLLGGDGRWCLFRDNNPHGLRLDTYSDRWTLTREFHVHINGTDGERWDMITEPSPVCVGGWDAQRCEYVARRLPTGQVIARGDTQYGVLARAARRCLPNARHHPPQGR</sequence>
<protein>
    <submittedName>
        <fullName evidence="2">Uncharacterized protein</fullName>
    </submittedName>
</protein>
<dbReference type="PATRIC" id="fig|299146.4.peg.1080"/>
<keyword evidence="3" id="KW-1185">Reference proteome</keyword>
<evidence type="ECO:0000313" key="3">
    <source>
        <dbReference type="Proteomes" id="UP000198765"/>
    </source>
</evidence>
<organism evidence="2 3">
    <name type="scientific">Micromonospora narathiwatensis</name>
    <dbReference type="NCBI Taxonomy" id="299146"/>
    <lineage>
        <taxon>Bacteria</taxon>
        <taxon>Bacillati</taxon>
        <taxon>Actinomycetota</taxon>
        <taxon>Actinomycetes</taxon>
        <taxon>Micromonosporales</taxon>
        <taxon>Micromonosporaceae</taxon>
        <taxon>Micromonospora</taxon>
    </lineage>
</organism>
<dbReference type="AlphaFoldDB" id="A0A1A8ZA57"/>
<evidence type="ECO:0000313" key="2">
    <source>
        <dbReference type="EMBL" id="SBT40753.1"/>
    </source>
</evidence>
<accession>A0A1A8ZA57</accession>
<reference evidence="2 3" key="1">
    <citation type="submission" date="2016-06" db="EMBL/GenBank/DDBJ databases">
        <authorList>
            <person name="Kjaerup R.B."/>
            <person name="Dalgaard T.S."/>
            <person name="Juul-Madsen H.R."/>
        </authorList>
    </citation>
    <scope>NUCLEOTIDE SEQUENCE [LARGE SCALE GENOMIC DNA]</scope>
    <source>
        <strain evidence="2 3">DSM 45248</strain>
    </source>
</reference>
<dbReference type="Proteomes" id="UP000198765">
    <property type="component" value="Chromosome I"/>
</dbReference>
<dbReference type="OrthoDB" id="9824197at2"/>
<name>A0A1A8ZA57_9ACTN</name>
<feature type="compositionally biased region" description="Polar residues" evidence="1">
    <location>
        <begin position="1"/>
        <end position="12"/>
    </location>
</feature>
<dbReference type="RefSeq" id="WP_157739846.1">
    <property type="nucleotide sequence ID" value="NZ_LT594324.1"/>
</dbReference>
<feature type="region of interest" description="Disordered" evidence="1">
    <location>
        <begin position="1"/>
        <end position="22"/>
    </location>
</feature>
<gene>
    <name evidence="2" type="ORF">GA0070621_1047</name>
</gene>
<evidence type="ECO:0000256" key="1">
    <source>
        <dbReference type="SAM" id="MobiDB-lite"/>
    </source>
</evidence>
<proteinExistence type="predicted"/>